<dbReference type="EMBL" id="CP053085">
    <property type="protein sequence ID" value="QJR37420.1"/>
    <property type="molecule type" value="Genomic_DNA"/>
</dbReference>
<evidence type="ECO:0000313" key="2">
    <source>
        <dbReference type="EMBL" id="QJR37420.1"/>
    </source>
</evidence>
<dbReference type="KEGG" id="ggr:HKW67_18840"/>
<protein>
    <recommendedName>
        <fullName evidence="4">DUF4199 domain-containing protein</fullName>
    </recommendedName>
</protein>
<proteinExistence type="predicted"/>
<accession>A0A6M4IS16</accession>
<dbReference type="RefSeq" id="WP_171226855.1">
    <property type="nucleotide sequence ID" value="NZ_CP053085.1"/>
</dbReference>
<evidence type="ECO:0000256" key="1">
    <source>
        <dbReference type="SAM" id="Phobius"/>
    </source>
</evidence>
<feature type="transmembrane region" description="Helical" evidence="1">
    <location>
        <begin position="76"/>
        <end position="102"/>
    </location>
</feature>
<keyword evidence="1" id="KW-0812">Transmembrane</keyword>
<gene>
    <name evidence="2" type="ORF">HKW67_18840</name>
</gene>
<feature type="transmembrane region" description="Helical" evidence="1">
    <location>
        <begin position="122"/>
        <end position="145"/>
    </location>
</feature>
<dbReference type="AlphaFoldDB" id="A0A6M4IS16"/>
<dbReference type="Proteomes" id="UP000500938">
    <property type="component" value="Chromosome"/>
</dbReference>
<sequence>MKSFGIALAGYILMFVVLFATLTAVYFALGTERTFLPGSYAVTPLWIAVFCFFQFDSGLVAGIVVSKLSRDRKVPLILAGMTLAFGILMALPAITSGVNATVARDGSLTNMEAMMQAQTPVWIQLIAPALAALGVTAGATLMSLVGQRRS</sequence>
<keyword evidence="1" id="KW-0472">Membrane</keyword>
<evidence type="ECO:0008006" key="4">
    <source>
        <dbReference type="Google" id="ProtNLM"/>
    </source>
</evidence>
<feature type="transmembrane region" description="Helical" evidence="1">
    <location>
        <begin position="41"/>
        <end position="64"/>
    </location>
</feature>
<evidence type="ECO:0000313" key="3">
    <source>
        <dbReference type="Proteomes" id="UP000500938"/>
    </source>
</evidence>
<feature type="transmembrane region" description="Helical" evidence="1">
    <location>
        <begin position="7"/>
        <end position="29"/>
    </location>
</feature>
<name>A0A6M4IS16_9BACT</name>
<organism evidence="2 3">
    <name type="scientific">Gemmatimonas groenlandica</name>
    <dbReference type="NCBI Taxonomy" id="2732249"/>
    <lineage>
        <taxon>Bacteria</taxon>
        <taxon>Pseudomonadati</taxon>
        <taxon>Gemmatimonadota</taxon>
        <taxon>Gemmatimonadia</taxon>
        <taxon>Gemmatimonadales</taxon>
        <taxon>Gemmatimonadaceae</taxon>
        <taxon>Gemmatimonas</taxon>
    </lineage>
</organism>
<keyword evidence="3" id="KW-1185">Reference proteome</keyword>
<reference evidence="2 3" key="1">
    <citation type="submission" date="2020-05" db="EMBL/GenBank/DDBJ databases">
        <title>Complete genome sequence of Gemmatimonas greenlandica TET16.</title>
        <authorList>
            <person name="Zeng Y."/>
        </authorList>
    </citation>
    <scope>NUCLEOTIDE SEQUENCE [LARGE SCALE GENOMIC DNA]</scope>
    <source>
        <strain evidence="2 3">TET16</strain>
    </source>
</reference>
<keyword evidence="1" id="KW-1133">Transmembrane helix</keyword>